<keyword evidence="2" id="KW-0805">Transcription regulation</keyword>
<dbReference type="EMBL" id="JBAMMX010000007">
    <property type="protein sequence ID" value="KAK6936700.1"/>
    <property type="molecule type" value="Genomic_DNA"/>
</dbReference>
<dbReference type="PANTHER" id="PTHR31541:SF25">
    <property type="entry name" value="GAMMA-GLIADIN B"/>
    <property type="match status" value="1"/>
</dbReference>
<dbReference type="PROSITE" id="PS50863">
    <property type="entry name" value="B3"/>
    <property type="match status" value="1"/>
</dbReference>
<evidence type="ECO:0000313" key="8">
    <source>
        <dbReference type="EMBL" id="KAK6936700.1"/>
    </source>
</evidence>
<evidence type="ECO:0000256" key="1">
    <source>
        <dbReference type="ARBA" id="ARBA00004123"/>
    </source>
</evidence>
<comment type="subcellular location">
    <subcellularLocation>
        <location evidence="1">Nucleus</location>
    </subcellularLocation>
</comment>
<dbReference type="AlphaFoldDB" id="A0AAN8VM64"/>
<evidence type="ECO:0000256" key="6">
    <source>
        <dbReference type="SAM" id="MobiDB-lite"/>
    </source>
</evidence>
<keyword evidence="3" id="KW-0238">DNA-binding</keyword>
<keyword evidence="9" id="KW-1185">Reference proteome</keyword>
<evidence type="ECO:0000256" key="4">
    <source>
        <dbReference type="ARBA" id="ARBA00023163"/>
    </source>
</evidence>
<accession>A0AAN8VM64</accession>
<name>A0AAN8VM64_9MAGN</name>
<evidence type="ECO:0000256" key="2">
    <source>
        <dbReference type="ARBA" id="ARBA00023015"/>
    </source>
</evidence>
<keyword evidence="4" id="KW-0804">Transcription</keyword>
<dbReference type="Proteomes" id="UP001370490">
    <property type="component" value="Unassembled WGS sequence"/>
</dbReference>
<dbReference type="Pfam" id="PF03754">
    <property type="entry name" value="At2g31720-like"/>
    <property type="match status" value="1"/>
</dbReference>
<dbReference type="InterPro" id="IPR003340">
    <property type="entry name" value="B3_DNA-bd"/>
</dbReference>
<sequence>MRRWKLKKKCGEENNVNLIAVDPSKEPIEVTFKKWDMRKDSGKASSLYVLNNAWMTVVNENALEEGDLVQHWSFHNPSGDLQFALVRVVANHDVPVKHENQEEGDESGASTSGTNSPQD</sequence>
<feature type="region of interest" description="Disordered" evidence="6">
    <location>
        <begin position="94"/>
        <end position="119"/>
    </location>
</feature>
<dbReference type="GO" id="GO:0005634">
    <property type="term" value="C:nucleus"/>
    <property type="evidence" value="ECO:0007669"/>
    <property type="project" value="UniProtKB-SubCell"/>
</dbReference>
<feature type="compositionally biased region" description="Polar residues" evidence="6">
    <location>
        <begin position="108"/>
        <end position="119"/>
    </location>
</feature>
<keyword evidence="5" id="KW-0539">Nucleus</keyword>
<gene>
    <name evidence="8" type="ORF">RJ641_033730</name>
</gene>
<proteinExistence type="predicted"/>
<evidence type="ECO:0000259" key="7">
    <source>
        <dbReference type="PROSITE" id="PS50863"/>
    </source>
</evidence>
<evidence type="ECO:0000256" key="3">
    <source>
        <dbReference type="ARBA" id="ARBA00023125"/>
    </source>
</evidence>
<evidence type="ECO:0000313" key="9">
    <source>
        <dbReference type="Proteomes" id="UP001370490"/>
    </source>
</evidence>
<protein>
    <submittedName>
        <fullName evidence="8">B3 domain-containing protein At2g31720-like</fullName>
    </submittedName>
</protein>
<dbReference type="Gene3D" id="2.40.330.10">
    <property type="entry name" value="DNA-binding pseudobarrel domain"/>
    <property type="match status" value="1"/>
</dbReference>
<dbReference type="GO" id="GO:0003677">
    <property type="term" value="F:DNA binding"/>
    <property type="evidence" value="ECO:0007669"/>
    <property type="project" value="UniProtKB-KW"/>
</dbReference>
<organism evidence="8 9">
    <name type="scientific">Dillenia turbinata</name>
    <dbReference type="NCBI Taxonomy" id="194707"/>
    <lineage>
        <taxon>Eukaryota</taxon>
        <taxon>Viridiplantae</taxon>
        <taxon>Streptophyta</taxon>
        <taxon>Embryophyta</taxon>
        <taxon>Tracheophyta</taxon>
        <taxon>Spermatophyta</taxon>
        <taxon>Magnoliopsida</taxon>
        <taxon>eudicotyledons</taxon>
        <taxon>Gunneridae</taxon>
        <taxon>Pentapetalae</taxon>
        <taxon>Dilleniales</taxon>
        <taxon>Dilleniaceae</taxon>
        <taxon>Dillenia</taxon>
    </lineage>
</organism>
<feature type="domain" description="TF-B3" evidence="7">
    <location>
        <begin position="33"/>
        <end position="89"/>
    </location>
</feature>
<dbReference type="InterPro" id="IPR005508">
    <property type="entry name" value="At2g31720-like"/>
</dbReference>
<dbReference type="InterPro" id="IPR015300">
    <property type="entry name" value="DNA-bd_pseudobarrel_sf"/>
</dbReference>
<reference evidence="8 9" key="1">
    <citation type="submission" date="2023-12" db="EMBL/GenBank/DDBJ databases">
        <title>A high-quality genome assembly for Dillenia turbinata (Dilleniales).</title>
        <authorList>
            <person name="Chanderbali A."/>
        </authorList>
    </citation>
    <scope>NUCLEOTIDE SEQUENCE [LARGE SCALE GENOMIC DNA]</scope>
    <source>
        <strain evidence="8">LSX21</strain>
        <tissue evidence="8">Leaf</tissue>
    </source>
</reference>
<dbReference type="SUPFAM" id="SSF101936">
    <property type="entry name" value="DNA-binding pseudobarrel domain"/>
    <property type="match status" value="1"/>
</dbReference>
<comment type="caution">
    <text evidence="8">The sequence shown here is derived from an EMBL/GenBank/DDBJ whole genome shotgun (WGS) entry which is preliminary data.</text>
</comment>
<evidence type="ECO:0000256" key="5">
    <source>
        <dbReference type="ARBA" id="ARBA00023242"/>
    </source>
</evidence>
<dbReference type="PANTHER" id="PTHR31541">
    <property type="entry name" value="B3 DOMAIN PLANT PROTEIN-RELATED"/>
    <property type="match status" value="1"/>
</dbReference>